<keyword evidence="3" id="KW-1185">Reference proteome</keyword>
<reference evidence="2 3" key="1">
    <citation type="journal article" date="2012" name="Nucleic Acids Res.">
        <title>Sequencing of the smallest Apicomplexan genome from the human pathogen Babesia microti.</title>
        <authorList>
            <person name="Cornillot E."/>
            <person name="Hadj-Kaddour K."/>
            <person name="Dassouli A."/>
            <person name="Noel B."/>
            <person name="Ranwez V."/>
            <person name="Vacherie B."/>
            <person name="Augagneur Y."/>
            <person name="Bres V."/>
            <person name="Duclos A."/>
            <person name="Randazzo S."/>
            <person name="Carcy B."/>
            <person name="Debierre-Grockiego F."/>
            <person name="Delbecq S."/>
            <person name="Moubri-Menage K."/>
            <person name="Shams-Eldin H."/>
            <person name="Usmani-Brown S."/>
            <person name="Bringaud F."/>
            <person name="Wincker P."/>
            <person name="Vivares C.P."/>
            <person name="Schwarz R.T."/>
            <person name="Schetters T.P."/>
            <person name="Krause P.J."/>
            <person name="Gorenflot A."/>
            <person name="Berry V."/>
            <person name="Barbe V."/>
            <person name="Ben Mamoun C."/>
        </authorList>
    </citation>
    <scope>NUCLEOTIDE SEQUENCE [LARGE SCALE GENOMIC DNA]</scope>
    <source>
        <strain evidence="2 3">RI</strain>
    </source>
</reference>
<name>A0A1N6LX50_BABMR</name>
<dbReference type="AlphaFoldDB" id="A0A1N6LX50"/>
<protein>
    <submittedName>
        <fullName evidence="2">Uncharacterized protein</fullName>
    </submittedName>
</protein>
<proteinExistence type="predicted"/>
<dbReference type="KEGG" id="bmic:BMR1_01G03258"/>
<dbReference type="EMBL" id="FO082871">
    <property type="protein sequence ID" value="SIO73460.1"/>
    <property type="molecule type" value="Genomic_DNA"/>
</dbReference>
<reference evidence="2 3" key="2">
    <citation type="journal article" date="2013" name="PLoS ONE">
        <title>Whole genome mapping and re-organization of the nuclear and mitochondrial genomes of Babesia microti isolates.</title>
        <authorList>
            <person name="Cornillot E."/>
            <person name="Dassouli A."/>
            <person name="Garg A."/>
            <person name="Pachikara N."/>
            <person name="Randazzo S."/>
            <person name="Depoix D."/>
            <person name="Carcy B."/>
            <person name="Delbecq S."/>
            <person name="Frutos R."/>
            <person name="Silva J.C."/>
            <person name="Sutton R."/>
            <person name="Krause P.J."/>
            <person name="Mamoun C.B."/>
        </authorList>
    </citation>
    <scope>NUCLEOTIDE SEQUENCE [LARGE SCALE GENOMIC DNA]</scope>
    <source>
        <strain evidence="2 3">RI</strain>
    </source>
</reference>
<evidence type="ECO:0000313" key="3">
    <source>
        <dbReference type="Proteomes" id="UP000002899"/>
    </source>
</evidence>
<keyword evidence="1" id="KW-1133">Transmembrane helix</keyword>
<dbReference type="VEuPathDB" id="PiroplasmaDB:BMR1_01G03258"/>
<keyword evidence="1" id="KW-0472">Membrane</keyword>
<evidence type="ECO:0000313" key="2">
    <source>
        <dbReference type="EMBL" id="SIO73460.1"/>
    </source>
</evidence>
<dbReference type="GeneID" id="33043620"/>
<organism evidence="2 3">
    <name type="scientific">Babesia microti (strain RI)</name>
    <dbReference type="NCBI Taxonomy" id="1133968"/>
    <lineage>
        <taxon>Eukaryota</taxon>
        <taxon>Sar</taxon>
        <taxon>Alveolata</taxon>
        <taxon>Apicomplexa</taxon>
        <taxon>Aconoidasida</taxon>
        <taxon>Piroplasmida</taxon>
        <taxon>Babesiidae</taxon>
        <taxon>Babesia</taxon>
    </lineage>
</organism>
<dbReference type="RefSeq" id="XP_021337557.1">
    <property type="nucleotide sequence ID" value="XM_021482975.1"/>
</dbReference>
<sequence>MFIMGSVIHSSPKFLLIISLDNSPDPMYKVIWTTLGSVLFLMAQTLMLTILANILNLYDQIYRENSIE</sequence>
<feature type="transmembrane region" description="Helical" evidence="1">
    <location>
        <begin position="30"/>
        <end position="55"/>
    </location>
</feature>
<accession>A0A1N6LX50</accession>
<keyword evidence="1" id="KW-0812">Transmembrane</keyword>
<dbReference type="Proteomes" id="UP000002899">
    <property type="component" value="Chromosome I"/>
</dbReference>
<evidence type="ECO:0000256" key="1">
    <source>
        <dbReference type="SAM" id="Phobius"/>
    </source>
</evidence>
<gene>
    <name evidence="2" type="ORF">BMR1_01G03258</name>
</gene>
<reference evidence="2 3" key="3">
    <citation type="journal article" date="2016" name="Sci. Rep.">
        <title>Genome-wide diversity and gene expression profiling of Babesia microti isolates identify polymorphic genes that mediate host-pathogen interactions.</title>
        <authorList>
            <person name="Silva J.C."/>
            <person name="Cornillot E."/>
            <person name="McCracken C."/>
            <person name="Usmani-Brown S."/>
            <person name="Dwivedi A."/>
            <person name="Ifeonu O.O."/>
            <person name="Crabtree J."/>
            <person name="Gotia H.T."/>
            <person name="Virji A.Z."/>
            <person name="Reynes C."/>
            <person name="Colinge J."/>
            <person name="Kumar V."/>
            <person name="Lawres L."/>
            <person name="Pazzi J.E."/>
            <person name="Pablo J.V."/>
            <person name="Hung C."/>
            <person name="Brancato J."/>
            <person name="Kumari P."/>
            <person name="Orvis J."/>
            <person name="Tretina K."/>
            <person name="Chibucos M."/>
            <person name="Ott S."/>
            <person name="Sadzewicz L."/>
            <person name="Sengamalay N."/>
            <person name="Shetty A.C."/>
            <person name="Su Q."/>
            <person name="Tallon L."/>
            <person name="Fraser C.M."/>
            <person name="Frutos R."/>
            <person name="Molina D.M."/>
            <person name="Krause P.J."/>
            <person name="Ben Mamoun C."/>
        </authorList>
    </citation>
    <scope>NUCLEOTIDE SEQUENCE [LARGE SCALE GENOMIC DNA]</scope>
    <source>
        <strain evidence="2 3">RI</strain>
    </source>
</reference>